<evidence type="ECO:0000256" key="2">
    <source>
        <dbReference type="ARBA" id="ARBA00008585"/>
    </source>
</evidence>
<evidence type="ECO:0000256" key="1">
    <source>
        <dbReference type="ARBA" id="ARBA00004123"/>
    </source>
</evidence>
<feature type="compositionally biased region" description="Polar residues" evidence="8">
    <location>
        <begin position="16"/>
        <end position="45"/>
    </location>
</feature>
<feature type="compositionally biased region" description="Polar residues" evidence="8">
    <location>
        <begin position="53"/>
        <end position="63"/>
    </location>
</feature>
<dbReference type="InterPro" id="IPR019440">
    <property type="entry name" value="MAU2"/>
</dbReference>
<dbReference type="PANTHER" id="PTHR21394">
    <property type="entry name" value="MAU2 CHROMATID COHESION FACTOR HOMOLOG"/>
    <property type="match status" value="1"/>
</dbReference>
<evidence type="ECO:0000256" key="4">
    <source>
        <dbReference type="ARBA" id="ARBA00022776"/>
    </source>
</evidence>
<protein>
    <recommendedName>
        <fullName evidence="11">Cohesin loading factor</fullName>
    </recommendedName>
</protein>
<accession>A0ABR3RSN2</accession>
<keyword evidence="5" id="KW-0159">Chromosome partition</keyword>
<keyword evidence="3" id="KW-0132">Cell division</keyword>
<dbReference type="Proteomes" id="UP001521222">
    <property type="component" value="Unassembled WGS sequence"/>
</dbReference>
<dbReference type="EMBL" id="JAKIXB020000006">
    <property type="protein sequence ID" value="KAL1607444.1"/>
    <property type="molecule type" value="Genomic_DNA"/>
</dbReference>
<evidence type="ECO:0000256" key="8">
    <source>
        <dbReference type="SAM" id="MobiDB-lite"/>
    </source>
</evidence>
<feature type="compositionally biased region" description="Low complexity" evidence="8">
    <location>
        <begin position="132"/>
        <end position="151"/>
    </location>
</feature>
<reference evidence="9 10" key="1">
    <citation type="submission" date="2024-02" db="EMBL/GenBank/DDBJ databases">
        <title>De novo assembly and annotation of 12 fungi associated with fruit tree decline syndrome in Ontario, Canada.</title>
        <authorList>
            <person name="Sulman M."/>
            <person name="Ellouze W."/>
            <person name="Ilyukhin E."/>
        </authorList>
    </citation>
    <scope>NUCLEOTIDE SEQUENCE [LARGE SCALE GENOMIC DNA]</scope>
    <source>
        <strain evidence="9 10">M97-236</strain>
    </source>
</reference>
<feature type="compositionally biased region" description="Polar residues" evidence="8">
    <location>
        <begin position="75"/>
        <end position="84"/>
    </location>
</feature>
<name>A0ABR3RSN2_9PLEO</name>
<dbReference type="Pfam" id="PF10345">
    <property type="entry name" value="Cohesin_load"/>
    <property type="match status" value="1"/>
</dbReference>
<evidence type="ECO:0008006" key="11">
    <source>
        <dbReference type="Google" id="ProtNLM"/>
    </source>
</evidence>
<keyword evidence="7" id="KW-0131">Cell cycle</keyword>
<evidence type="ECO:0000256" key="5">
    <source>
        <dbReference type="ARBA" id="ARBA00022829"/>
    </source>
</evidence>
<keyword evidence="10" id="KW-1185">Reference proteome</keyword>
<evidence type="ECO:0000256" key="7">
    <source>
        <dbReference type="ARBA" id="ARBA00023306"/>
    </source>
</evidence>
<feature type="region of interest" description="Disordered" evidence="8">
    <location>
        <begin position="1"/>
        <end position="179"/>
    </location>
</feature>
<organism evidence="9 10">
    <name type="scientific">Nothophoma quercina</name>
    <dbReference type="NCBI Taxonomy" id="749835"/>
    <lineage>
        <taxon>Eukaryota</taxon>
        <taxon>Fungi</taxon>
        <taxon>Dikarya</taxon>
        <taxon>Ascomycota</taxon>
        <taxon>Pezizomycotina</taxon>
        <taxon>Dothideomycetes</taxon>
        <taxon>Pleosporomycetidae</taxon>
        <taxon>Pleosporales</taxon>
        <taxon>Pleosporineae</taxon>
        <taxon>Didymellaceae</taxon>
        <taxon>Nothophoma</taxon>
    </lineage>
</organism>
<feature type="compositionally biased region" description="Low complexity" evidence="8">
    <location>
        <begin position="85"/>
        <end position="110"/>
    </location>
</feature>
<evidence type="ECO:0000256" key="3">
    <source>
        <dbReference type="ARBA" id="ARBA00022618"/>
    </source>
</evidence>
<proteinExistence type="inferred from homology"/>
<keyword evidence="4" id="KW-0498">Mitosis</keyword>
<comment type="subcellular location">
    <subcellularLocation>
        <location evidence="1">Nucleus</location>
    </subcellularLocation>
</comment>
<feature type="compositionally biased region" description="Polar residues" evidence="8">
    <location>
        <begin position="111"/>
        <end position="131"/>
    </location>
</feature>
<gene>
    <name evidence="9" type="ORF">SLS59_002411</name>
</gene>
<sequence length="825" mass="92001">MANTQQAPTPPMSKPVQRTLSQSESTQRQQQMPPSTTVQGHSQRPQPIPPSTPVQAQIKQQQLRAPGSQAHAKIEQQQPRNISSQSQVKVEQQPQQPRPQPQVQVQITPQRTPSQSYTPSKQAQSTPTHQVPTQQASLQQTPSQQTSSQPRSHPKVVIPRPSSHQLASPTKAAPAQSPQKVLPADLSVMLLSAAEEYIAAARGMGSNIARQKKNGDVQQYYKLVSTAMGCMDAVLRKYNMQPRDEARLRLRYASLLVEETDNTTEIDEILSKGISLCARCRLQDLRYSMLHLQARYQFQTNHRAAYKALDKNISEAETFQQIAWVYAFRFLKVSLLLQSTRIEVIPALQQLHAILAYAEKRGDTAIAFASNVLEAMVHLRSSAQDRLTEAQRAIAQARSLQLTMSTKQQGAFGTLFNVFDLVCSVHQNAPDSAKSTALIQATADENDSSLGTEDGLFTVLLDRTSGGSLTTDTGGIFRKNAQGQDELVFAWLPREDVKALIFHICALDQSVHEKALQLVQEARSRTRDSLRKPSSYDLAVSTACTQTQWRKVLDWYATFSLGLIAAHREEQPMAKDALTSLTRRVANAPYNNQQQFAQSLSYLEAIIDQTNGRFSAALRTYSSNAYALADKGYAPTLTGDLGILGAFNRLLIARDPSHADHENVGNLLSQLRLACEDHPSQYIRMAFTLVNALCTLDPSINRLKTLMNNATQKSHDMFKRTQNREFVVMALCYFTARFFIEPVTDKSSSAANAVRQHAKQSNRPLWMAVACGLMIKVFEHHNSVAEKQKYEEVYEKVRVKLPAPLRGEDIDAEGEDDDMDLDLVR</sequence>
<evidence type="ECO:0000313" key="10">
    <source>
        <dbReference type="Proteomes" id="UP001521222"/>
    </source>
</evidence>
<comment type="similarity">
    <text evidence="2">Belongs to the SCC4/mau-2 family.</text>
</comment>
<evidence type="ECO:0000256" key="6">
    <source>
        <dbReference type="ARBA" id="ARBA00023242"/>
    </source>
</evidence>
<comment type="caution">
    <text evidence="9">The sequence shown here is derived from an EMBL/GenBank/DDBJ whole genome shotgun (WGS) entry which is preliminary data.</text>
</comment>
<evidence type="ECO:0000313" key="9">
    <source>
        <dbReference type="EMBL" id="KAL1607444.1"/>
    </source>
</evidence>
<keyword evidence="6" id="KW-0539">Nucleus</keyword>